<keyword evidence="1" id="KW-1133">Transmembrane helix</keyword>
<keyword evidence="1" id="KW-0472">Membrane</keyword>
<feature type="chain" id="PRO_5005893402" evidence="2">
    <location>
        <begin position="20"/>
        <end position="275"/>
    </location>
</feature>
<dbReference type="PANTHER" id="PTHR37431:SF1">
    <property type="entry name" value="DUF725 DOMAIN-CONTAINING PROTEIN"/>
    <property type="match status" value="1"/>
</dbReference>
<reference evidence="4" key="1">
    <citation type="submission" date="2017-02" db="UniProtKB">
        <authorList>
            <consortium name="WormBaseParasite"/>
        </authorList>
    </citation>
    <scope>IDENTIFICATION</scope>
</reference>
<evidence type="ECO:0000313" key="3">
    <source>
        <dbReference type="Proteomes" id="UP000046393"/>
    </source>
</evidence>
<dbReference type="AlphaFoldDB" id="A0A0N5ASX3"/>
<protein>
    <submittedName>
        <fullName evidence="4">Conserved plasma membrane protein</fullName>
    </submittedName>
</protein>
<feature type="transmembrane region" description="Helical" evidence="1">
    <location>
        <begin position="246"/>
        <end position="274"/>
    </location>
</feature>
<dbReference type="PANTHER" id="PTHR37431">
    <property type="entry name" value="PROTEIN CBG06927"/>
    <property type="match status" value="1"/>
</dbReference>
<accession>A0A0N5ASX3</accession>
<evidence type="ECO:0000256" key="1">
    <source>
        <dbReference type="SAM" id="Phobius"/>
    </source>
</evidence>
<keyword evidence="1" id="KW-0812">Transmembrane</keyword>
<organism evidence="3 4">
    <name type="scientific">Syphacia muris</name>
    <dbReference type="NCBI Taxonomy" id="451379"/>
    <lineage>
        <taxon>Eukaryota</taxon>
        <taxon>Metazoa</taxon>
        <taxon>Ecdysozoa</taxon>
        <taxon>Nematoda</taxon>
        <taxon>Chromadorea</taxon>
        <taxon>Rhabditida</taxon>
        <taxon>Spirurina</taxon>
        <taxon>Oxyuridomorpha</taxon>
        <taxon>Oxyuroidea</taxon>
        <taxon>Oxyuridae</taxon>
        <taxon>Syphacia</taxon>
    </lineage>
</organism>
<evidence type="ECO:0000256" key="2">
    <source>
        <dbReference type="SAM" id="SignalP"/>
    </source>
</evidence>
<keyword evidence="3" id="KW-1185">Reference proteome</keyword>
<name>A0A0N5ASX3_9BILA</name>
<evidence type="ECO:0000313" key="4">
    <source>
        <dbReference type="WBParaSite" id="SMUV_0000790801-mRNA-1"/>
    </source>
</evidence>
<dbReference type="Proteomes" id="UP000046393">
    <property type="component" value="Unplaced"/>
</dbReference>
<keyword evidence="2" id="KW-0732">Signal</keyword>
<sequence>MITIFNNFILGLISESAYSQQYYQPSKRQQSSIDRLQFHSRSNTTNIHHHRRNTRQSFESIYEQFETSAINCDSQSKKRLETCMIGLERLGAFRESPLQMNRIILNKFGRDQREYLIELCSAYYKFDQCLGDSTVKQSCYPVEPFKALYAVTDAALDYICGEGHDSMLINWECYVKVAKDPWIIECEEKVSMESFSEETDDSLQDSSACSVMQSYARCIREPIVTTCGEDAFETVLQVLERPVHIYLPYCTMAGTALMPSILLLLFSVAVSFVIA</sequence>
<proteinExistence type="predicted"/>
<dbReference type="WBParaSite" id="SMUV_0000790801-mRNA-1">
    <property type="protein sequence ID" value="SMUV_0000790801-mRNA-1"/>
    <property type="gene ID" value="SMUV_0000790801"/>
</dbReference>
<feature type="signal peptide" evidence="2">
    <location>
        <begin position="1"/>
        <end position="19"/>
    </location>
</feature>